<dbReference type="GO" id="GO:1990281">
    <property type="term" value="C:efflux pump complex"/>
    <property type="evidence" value="ECO:0007669"/>
    <property type="project" value="TreeGrafter"/>
</dbReference>
<keyword evidence="3" id="KW-0812">Transmembrane</keyword>
<evidence type="ECO:0000313" key="5">
    <source>
        <dbReference type="EMBL" id="AAV95593.1"/>
    </source>
</evidence>
<feature type="domain" description="CusB-like beta-barrel" evidence="4">
    <location>
        <begin position="286"/>
        <end position="353"/>
    </location>
</feature>
<keyword evidence="6" id="KW-1185">Reference proteome</keyword>
<dbReference type="GO" id="GO:0015562">
    <property type="term" value="F:efflux transmembrane transporter activity"/>
    <property type="evidence" value="ECO:0007669"/>
    <property type="project" value="TreeGrafter"/>
</dbReference>
<proteinExistence type="inferred from homology"/>
<dbReference type="SUPFAM" id="SSF111369">
    <property type="entry name" value="HlyD-like secretion proteins"/>
    <property type="match status" value="2"/>
</dbReference>
<keyword evidence="3" id="KW-1133">Transmembrane helix</keyword>
<protein>
    <submittedName>
        <fullName evidence="5">Efflux transporter, RND family, MFP subunit</fullName>
    </submittedName>
</protein>
<dbReference type="Proteomes" id="UP000001023">
    <property type="component" value="Chromosome"/>
</dbReference>
<dbReference type="InterPro" id="IPR058792">
    <property type="entry name" value="Beta-barrel_RND_2"/>
</dbReference>
<comment type="similarity">
    <text evidence="1">Belongs to the membrane fusion protein (MFP) (TC 8.A.1) family.</text>
</comment>
<accession>Q5LR01</accession>
<dbReference type="Gene3D" id="1.10.287.470">
    <property type="entry name" value="Helix hairpin bin"/>
    <property type="match status" value="1"/>
</dbReference>
<dbReference type="NCBIfam" id="TIGR01730">
    <property type="entry name" value="RND_mfp"/>
    <property type="match status" value="1"/>
</dbReference>
<keyword evidence="3" id="KW-0472">Membrane</keyword>
<feature type="coiled-coil region" evidence="2">
    <location>
        <begin position="147"/>
        <end position="188"/>
    </location>
</feature>
<evidence type="ECO:0000259" key="4">
    <source>
        <dbReference type="Pfam" id="PF25954"/>
    </source>
</evidence>
<evidence type="ECO:0000256" key="1">
    <source>
        <dbReference type="ARBA" id="ARBA00009477"/>
    </source>
</evidence>
<evidence type="ECO:0000256" key="3">
    <source>
        <dbReference type="SAM" id="Phobius"/>
    </source>
</evidence>
<evidence type="ECO:0000313" key="6">
    <source>
        <dbReference type="Proteomes" id="UP000001023"/>
    </source>
</evidence>
<feature type="transmembrane region" description="Helical" evidence="3">
    <location>
        <begin position="20"/>
        <end position="42"/>
    </location>
</feature>
<dbReference type="PANTHER" id="PTHR30469">
    <property type="entry name" value="MULTIDRUG RESISTANCE PROTEIN MDTA"/>
    <property type="match status" value="1"/>
</dbReference>
<keyword evidence="2" id="KW-0175">Coiled coil</keyword>
<dbReference type="Gene3D" id="2.40.420.20">
    <property type="match status" value="1"/>
</dbReference>
<reference evidence="5 6" key="1">
    <citation type="journal article" date="2004" name="Nature">
        <title>Genome sequence of Silicibacter pomeroyi reveals adaptations to the marine environment.</title>
        <authorList>
            <person name="Moran M.A."/>
            <person name="Buchan A."/>
            <person name="Gonzalez J.M."/>
            <person name="Heidelberg J.F."/>
            <person name="Whitman W.B."/>
            <person name="Kiene R.P."/>
            <person name="Henriksen J.R."/>
            <person name="King G.M."/>
            <person name="Belas R."/>
            <person name="Fuqua C."/>
            <person name="Brinkac L."/>
            <person name="Lewis M."/>
            <person name="Johri S."/>
            <person name="Weaver B."/>
            <person name="Pai G."/>
            <person name="Eisen J.A."/>
            <person name="Rahe E."/>
            <person name="Sheldon W.M."/>
            <person name="Ye W."/>
            <person name="Miller T.R."/>
            <person name="Carlton J."/>
            <person name="Rasko D.A."/>
            <person name="Paulsen I.T."/>
            <person name="Ren Q."/>
            <person name="Daugherty S.C."/>
            <person name="Deboy R.T."/>
            <person name="Dodson R.J."/>
            <person name="Durkin A.S."/>
            <person name="Madupu R."/>
            <person name="Nelson W.C."/>
            <person name="Sullivan S.A."/>
            <person name="Rosovitz M.J."/>
            <person name="Haft D.H."/>
            <person name="Selengut J."/>
            <person name="Ward N."/>
        </authorList>
    </citation>
    <scope>NUCLEOTIDE SEQUENCE [LARGE SCALE GENOMIC DNA]</scope>
    <source>
        <strain evidence="6">ATCC 700808 / DSM 15171 / DSS-3</strain>
    </source>
</reference>
<dbReference type="STRING" id="246200.SPO2331"/>
<dbReference type="AlphaFoldDB" id="Q5LR01"/>
<evidence type="ECO:0000256" key="2">
    <source>
        <dbReference type="SAM" id="Coils"/>
    </source>
</evidence>
<sequence>MSLRNGPGRVFPLGGIEERHIMRLVPFLTAILVTVTLYMLVFERDALMAFAKAESTTQAAPETPPAADPVGAAIAETATIGVVVLRSQASEIDSAVVLRGQTRAMRQVEVRAETTSTVISEPKRKGSFVKAGDLLCELDPGTRPASLAEARARKAQAESSMPEAEARLDEAKARLKEARINDNAAQKLAQTGYASETRRVATEATVRSAEAGIKAAEAGLETSRASIEAAAAAVDAAQREIGRLTIMAPFQGLLESDTAELGSLLQPGALCATIIQLDPIKVVGFIPETEVNRVQVGALAGAELATGLQVQGRVTFLSRSADETTRTFEVEITVANPELLIRDGQTATIAISSDGAKAHRLPQSALTLNNEGELGVRVVREGNKVGFVPVELVRDTPTGIWVTGLAEQADVIVVGQDFVTEGVTVTPTWREVSE</sequence>
<reference evidence="5 6" key="2">
    <citation type="journal article" date="2014" name="Stand. Genomic Sci.">
        <title>An updated genome annotation for the model marine bacterium Ruegeria pomeroyi DSS-3.</title>
        <authorList>
            <person name="Rivers A.R."/>
            <person name="Smith C.B."/>
            <person name="Moran M.A."/>
        </authorList>
    </citation>
    <scope>GENOME REANNOTATION</scope>
    <source>
        <strain evidence="6">ATCC 700808 / DSM 15171 / DSS-3</strain>
    </source>
</reference>
<name>Q5LR01_RUEPO</name>
<gene>
    <name evidence="5" type="ordered locus">SPO2331</name>
</gene>
<dbReference type="EMBL" id="CP000031">
    <property type="protein sequence ID" value="AAV95593.1"/>
    <property type="molecule type" value="Genomic_DNA"/>
</dbReference>
<dbReference type="Pfam" id="PF25954">
    <property type="entry name" value="Beta-barrel_RND_2"/>
    <property type="match status" value="1"/>
</dbReference>
<dbReference type="Gene3D" id="2.40.30.170">
    <property type="match status" value="1"/>
</dbReference>
<dbReference type="InterPro" id="IPR006143">
    <property type="entry name" value="RND_pump_MFP"/>
</dbReference>
<organism evidence="5 6">
    <name type="scientific">Ruegeria pomeroyi (strain ATCC 700808 / DSM 15171 / DSS-3)</name>
    <name type="common">Silicibacter pomeroyi</name>
    <dbReference type="NCBI Taxonomy" id="246200"/>
    <lineage>
        <taxon>Bacteria</taxon>
        <taxon>Pseudomonadati</taxon>
        <taxon>Pseudomonadota</taxon>
        <taxon>Alphaproteobacteria</taxon>
        <taxon>Rhodobacterales</taxon>
        <taxon>Roseobacteraceae</taxon>
        <taxon>Ruegeria</taxon>
    </lineage>
</organism>
<dbReference type="Gene3D" id="2.40.50.100">
    <property type="match status" value="1"/>
</dbReference>
<dbReference type="HOGENOM" id="CLU_018816_0_0_5"/>
<dbReference type="KEGG" id="sil:SPO2331"/>
<dbReference type="eggNOG" id="COG0845">
    <property type="taxonomic scope" value="Bacteria"/>
</dbReference>
<dbReference type="PaxDb" id="246200-SPO2331"/>
<dbReference type="PANTHER" id="PTHR30469:SF29">
    <property type="entry name" value="BLR2860 PROTEIN"/>
    <property type="match status" value="1"/>
</dbReference>